<evidence type="ECO:0000313" key="8">
    <source>
        <dbReference type="Proteomes" id="UP000660380"/>
    </source>
</evidence>
<evidence type="ECO:0000256" key="3">
    <source>
        <dbReference type="ARBA" id="ARBA00022989"/>
    </source>
</evidence>
<evidence type="ECO:0000256" key="4">
    <source>
        <dbReference type="ARBA" id="ARBA00023136"/>
    </source>
</evidence>
<keyword evidence="2 5" id="KW-0812">Transmembrane</keyword>
<feature type="domain" description="DUF1232" evidence="6">
    <location>
        <begin position="31"/>
        <end position="66"/>
    </location>
</feature>
<evidence type="ECO:0000259" key="6">
    <source>
        <dbReference type="Pfam" id="PF06803"/>
    </source>
</evidence>
<dbReference type="InterPro" id="IPR010652">
    <property type="entry name" value="DUF1232"/>
</dbReference>
<feature type="transmembrane region" description="Helical" evidence="5">
    <location>
        <begin position="102"/>
        <end position="123"/>
    </location>
</feature>
<protein>
    <submittedName>
        <fullName evidence="7">DUF1232 domain-containing protein</fullName>
    </submittedName>
</protein>
<accession>A0ABR8GRT8</accession>
<keyword evidence="3 5" id="KW-1133">Transmembrane helix</keyword>
<keyword evidence="4 5" id="KW-0472">Membrane</keyword>
<name>A0ABR8GRT8_9CYAN</name>
<comment type="subcellular location">
    <subcellularLocation>
        <location evidence="1">Endomembrane system</location>
        <topology evidence="1">Multi-pass membrane protein</topology>
    </subcellularLocation>
</comment>
<organism evidence="7 8">
    <name type="scientific">Scytonema hofmannii FACHB-248</name>
    <dbReference type="NCBI Taxonomy" id="1842502"/>
    <lineage>
        <taxon>Bacteria</taxon>
        <taxon>Bacillati</taxon>
        <taxon>Cyanobacteriota</taxon>
        <taxon>Cyanophyceae</taxon>
        <taxon>Nostocales</taxon>
        <taxon>Scytonemataceae</taxon>
        <taxon>Scytonema</taxon>
    </lineage>
</organism>
<evidence type="ECO:0000256" key="2">
    <source>
        <dbReference type="ARBA" id="ARBA00022692"/>
    </source>
</evidence>
<proteinExistence type="predicted"/>
<feature type="transmembrane region" description="Helical" evidence="5">
    <location>
        <begin position="33"/>
        <end position="49"/>
    </location>
</feature>
<dbReference type="Pfam" id="PF06803">
    <property type="entry name" value="DUF1232"/>
    <property type="match status" value="1"/>
</dbReference>
<gene>
    <name evidence="7" type="ORF">H6G81_14755</name>
</gene>
<evidence type="ECO:0000313" key="7">
    <source>
        <dbReference type="EMBL" id="MBD2605750.1"/>
    </source>
</evidence>
<sequence>MHSWKQRVKKLKQETYTLYYACKDSRLPWHTRLLAICVVAYLLSPIDLIPDFIPVLGYLDDLLLVPIGIISLLKLIPKDVMDESREKAIAAIATGKNKPTNLLAAGIFICIWILTGIVFLFWLKKLLVKMPR</sequence>
<keyword evidence="8" id="KW-1185">Reference proteome</keyword>
<evidence type="ECO:0000256" key="1">
    <source>
        <dbReference type="ARBA" id="ARBA00004127"/>
    </source>
</evidence>
<reference evidence="7 8" key="1">
    <citation type="journal article" date="2020" name="ISME J.">
        <title>Comparative genomics reveals insights into cyanobacterial evolution and habitat adaptation.</title>
        <authorList>
            <person name="Chen M.Y."/>
            <person name="Teng W.K."/>
            <person name="Zhao L."/>
            <person name="Hu C.X."/>
            <person name="Zhou Y.K."/>
            <person name="Han B.P."/>
            <person name="Song L.R."/>
            <person name="Shu W.S."/>
        </authorList>
    </citation>
    <scope>NUCLEOTIDE SEQUENCE [LARGE SCALE GENOMIC DNA]</scope>
    <source>
        <strain evidence="7 8">FACHB-248</strain>
    </source>
</reference>
<dbReference type="Proteomes" id="UP000660380">
    <property type="component" value="Unassembled WGS sequence"/>
</dbReference>
<comment type="caution">
    <text evidence="7">The sequence shown here is derived from an EMBL/GenBank/DDBJ whole genome shotgun (WGS) entry which is preliminary data.</text>
</comment>
<dbReference type="EMBL" id="JACJTA010000028">
    <property type="protein sequence ID" value="MBD2605750.1"/>
    <property type="molecule type" value="Genomic_DNA"/>
</dbReference>
<evidence type="ECO:0000256" key="5">
    <source>
        <dbReference type="SAM" id="Phobius"/>
    </source>
</evidence>